<name>A0ABT9MJ63_9DEIO</name>
<comment type="caution">
    <text evidence="6">The sequence shown here is derived from an EMBL/GenBank/DDBJ whole genome shotgun (WGS) entry which is preliminary data.</text>
</comment>
<dbReference type="InterPro" id="IPR050505">
    <property type="entry name" value="WDR55/POC1"/>
</dbReference>
<dbReference type="InterPro" id="IPR002372">
    <property type="entry name" value="PQQ_rpt_dom"/>
</dbReference>
<organism evidence="6 7">
    <name type="scientific">Deinococcus enclensis</name>
    <dbReference type="NCBI Taxonomy" id="1049582"/>
    <lineage>
        <taxon>Bacteria</taxon>
        <taxon>Thermotogati</taxon>
        <taxon>Deinococcota</taxon>
        <taxon>Deinococci</taxon>
        <taxon>Deinococcales</taxon>
        <taxon>Deinococcaceae</taxon>
        <taxon>Deinococcus</taxon>
    </lineage>
</organism>
<dbReference type="PANTHER" id="PTHR44019">
    <property type="entry name" value="WD REPEAT-CONTAINING PROTEIN 55"/>
    <property type="match status" value="1"/>
</dbReference>
<dbReference type="SMART" id="SM00320">
    <property type="entry name" value="WD40"/>
    <property type="match status" value="3"/>
</dbReference>
<evidence type="ECO:0000256" key="2">
    <source>
        <dbReference type="ARBA" id="ARBA00022737"/>
    </source>
</evidence>
<keyword evidence="7" id="KW-1185">Reference proteome</keyword>
<keyword evidence="2" id="KW-0677">Repeat</keyword>
<evidence type="ECO:0000256" key="1">
    <source>
        <dbReference type="ARBA" id="ARBA00022574"/>
    </source>
</evidence>
<dbReference type="Gene3D" id="2.130.10.10">
    <property type="entry name" value="YVTN repeat-like/Quinoprotein amine dehydrogenase"/>
    <property type="match status" value="2"/>
</dbReference>
<dbReference type="InterPro" id="IPR001680">
    <property type="entry name" value="WD40_rpt"/>
</dbReference>
<proteinExistence type="predicted"/>
<dbReference type="Pfam" id="PF00400">
    <property type="entry name" value="WD40"/>
    <property type="match status" value="1"/>
</dbReference>
<evidence type="ECO:0000313" key="6">
    <source>
        <dbReference type="EMBL" id="MDP9766636.1"/>
    </source>
</evidence>
<keyword evidence="4" id="KW-0472">Membrane</keyword>
<dbReference type="PROSITE" id="PS50294">
    <property type="entry name" value="WD_REPEATS_REGION"/>
    <property type="match status" value="1"/>
</dbReference>
<dbReference type="InterPro" id="IPR011047">
    <property type="entry name" value="Quinoprotein_ADH-like_sf"/>
</dbReference>
<gene>
    <name evidence="6" type="ORF">QO006_004111</name>
</gene>
<evidence type="ECO:0000259" key="5">
    <source>
        <dbReference type="Pfam" id="PF13360"/>
    </source>
</evidence>
<dbReference type="InterPro" id="IPR019775">
    <property type="entry name" value="WD40_repeat_CS"/>
</dbReference>
<sequence length="367" mass="40025">MTPRRTFNKQWLVILGACVLAAVLAWLRFEPVLTRILYTGERYPGAGSMTGSLKYEGFDVAAPSSTGQALAAGSVIAQSRNDFTATVSVIERPGGTRRWRTALNTPENFRSVNAVLWSPDDQQVVSNDTDGDVTVLDARTGRVLQRLNVHTYRPCVFQFVPGGLLQSERDTRNGQTFLTLRSWPALTPVWRFPIDCWDAATGNVDASGSLAVVALGDGRRVGVVDLQTRTFRGVIIELPTDAPQLYSLSLRPDGRQVAGGLGDGTVMVWDLPSGRIRWQFHAHGDLVRALSWDASGDALASSAFGGCGWLKSECVVVTRFSSDAPQSRVVWHHRNNAAQAAVWLKRSTLLLTESQAVFTVKTGLSEP</sequence>
<dbReference type="PROSITE" id="PS50082">
    <property type="entry name" value="WD_REPEATS_2"/>
    <property type="match status" value="1"/>
</dbReference>
<evidence type="ECO:0000256" key="4">
    <source>
        <dbReference type="SAM" id="Phobius"/>
    </source>
</evidence>
<feature type="repeat" description="WD" evidence="3">
    <location>
        <begin position="238"/>
        <end position="279"/>
    </location>
</feature>
<keyword evidence="4" id="KW-1133">Transmembrane helix</keyword>
<feature type="domain" description="Pyrrolo-quinoline quinone repeat" evidence="5">
    <location>
        <begin position="70"/>
        <end position="149"/>
    </location>
</feature>
<accession>A0ABT9MJ63</accession>
<keyword evidence="1 3" id="KW-0853">WD repeat</keyword>
<evidence type="ECO:0000256" key="3">
    <source>
        <dbReference type="PROSITE-ProRule" id="PRU00221"/>
    </source>
</evidence>
<keyword evidence="4" id="KW-0812">Transmembrane</keyword>
<dbReference type="Pfam" id="PF13360">
    <property type="entry name" value="PQQ_2"/>
    <property type="match status" value="1"/>
</dbReference>
<dbReference type="PANTHER" id="PTHR44019:SF23">
    <property type="entry name" value="F-BOX DOMAIN-CONTAINING PROTEIN"/>
    <property type="match status" value="1"/>
</dbReference>
<dbReference type="RefSeq" id="WP_307470139.1">
    <property type="nucleotide sequence ID" value="NZ_JAURUR010000046.1"/>
</dbReference>
<dbReference type="EMBL" id="JAURUR010000046">
    <property type="protein sequence ID" value="MDP9766636.1"/>
    <property type="molecule type" value="Genomic_DNA"/>
</dbReference>
<reference evidence="6 7" key="1">
    <citation type="submission" date="2023-07" db="EMBL/GenBank/DDBJ databases">
        <title>Genomic Encyclopedia of Type Strains, Phase IV (KMG-IV): sequencing the most valuable type-strain genomes for metagenomic binning, comparative biology and taxonomic classification.</title>
        <authorList>
            <person name="Goeker M."/>
        </authorList>
    </citation>
    <scope>NUCLEOTIDE SEQUENCE [LARGE SCALE GENOMIC DNA]</scope>
    <source>
        <strain evidence="6 7">NIO-1023</strain>
    </source>
</reference>
<dbReference type="PROSITE" id="PS00678">
    <property type="entry name" value="WD_REPEATS_1"/>
    <property type="match status" value="1"/>
</dbReference>
<feature type="transmembrane region" description="Helical" evidence="4">
    <location>
        <begin position="12"/>
        <end position="29"/>
    </location>
</feature>
<evidence type="ECO:0000313" key="7">
    <source>
        <dbReference type="Proteomes" id="UP001232163"/>
    </source>
</evidence>
<dbReference type="InterPro" id="IPR015943">
    <property type="entry name" value="WD40/YVTN_repeat-like_dom_sf"/>
</dbReference>
<protein>
    <submittedName>
        <fullName evidence="6">WD40 repeat protein</fullName>
    </submittedName>
</protein>
<dbReference type="SUPFAM" id="SSF50998">
    <property type="entry name" value="Quinoprotein alcohol dehydrogenase-like"/>
    <property type="match status" value="1"/>
</dbReference>
<dbReference type="Proteomes" id="UP001232163">
    <property type="component" value="Unassembled WGS sequence"/>
</dbReference>